<dbReference type="GO" id="GO:0006355">
    <property type="term" value="P:regulation of DNA-templated transcription"/>
    <property type="evidence" value="ECO:0007669"/>
    <property type="project" value="InterPro"/>
</dbReference>
<dbReference type="InterPro" id="IPR039928">
    <property type="entry name" value="LNK"/>
</dbReference>
<evidence type="ECO:0000313" key="2">
    <source>
        <dbReference type="EMBL" id="MBX13301.1"/>
    </source>
</evidence>
<evidence type="ECO:0000256" key="1">
    <source>
        <dbReference type="SAM" id="MobiDB-lite"/>
    </source>
</evidence>
<dbReference type="PANTHER" id="PTHR33334:SF5">
    <property type="entry name" value="PROTEIN LNK2"/>
    <property type="match status" value="1"/>
</dbReference>
<reference evidence="2" key="1">
    <citation type="submission" date="2018-02" db="EMBL/GenBank/DDBJ databases">
        <title>Rhizophora mucronata_Transcriptome.</title>
        <authorList>
            <person name="Meera S.P."/>
            <person name="Sreeshan A."/>
            <person name="Augustine A."/>
        </authorList>
    </citation>
    <scope>NUCLEOTIDE SEQUENCE</scope>
    <source>
        <tissue evidence="2">Leaf</tissue>
    </source>
</reference>
<feature type="region of interest" description="Disordered" evidence="1">
    <location>
        <begin position="119"/>
        <end position="138"/>
    </location>
</feature>
<dbReference type="EMBL" id="GGEC01032817">
    <property type="protein sequence ID" value="MBX13301.1"/>
    <property type="molecule type" value="Transcribed_RNA"/>
</dbReference>
<sequence length="708" mass="78824">MFDWNDEEITNIIWGETGESDDHIVPYPEATEDYCRKEQNEGACNIKSTGQKLSGVKFDIHGRKLEGNPNPVFNDGTSSPGPGMLLWPNLHLSDATKTDHDSLDTSVSNSLIEFTKLDSSRNAEATQPNEESGIFQSPHEAKEQGEFVDYGWANIGSFDDLDRMFSNDDTIFGNVSLANADELWSSTKDVTNSSAKSFPPSVDSPNLGLGSLRDMSESFEIKTDYLQQEDCPFSLGHGKGNDPVCHGLQNADGIPNNVEHFEDESKPLVKEQDDLTILGRNNSENSHFTAENVQLPNELADKLHRQKKLLKSRKKLKENGIYQHLYGDWSSSGTPSSRFKDQYSACIVQSSPSPVLSQQMQIHGPESLQFQQISNPFLAPLPYGGVANSYAPMPMGSHIQYREFKHQPSLSGFEASSNDLNSENRIAESPVKNQTMTPQEKIEKLRRRQQIQAMLAIQKQQRKFVPQVSCSDQSLCEECPQENQIQNVDGASQEVEELTALHSFYPCSRIEQDDSNTVILAASDYSVEDKMLFRLQEIIAKLDVRIRLCIRDSLFRLAQSAKQRQCTANNNGRDGQLSVKDETSLKRKHEMPEVETETNPIDRTVAHLLFHRPLDLSGKHPGTPESPVSAGPLCEQKTTGIPKLSKGCLPETLKCKQNFSRQESKSSCPLADSLSVRHCRSSLCLDISENGSNNGPADEVARDVEASQ</sequence>
<accession>A0A2P2L5S0</accession>
<organism evidence="2">
    <name type="scientific">Rhizophora mucronata</name>
    <name type="common">Asiatic mangrove</name>
    <dbReference type="NCBI Taxonomy" id="61149"/>
    <lineage>
        <taxon>Eukaryota</taxon>
        <taxon>Viridiplantae</taxon>
        <taxon>Streptophyta</taxon>
        <taxon>Embryophyta</taxon>
        <taxon>Tracheophyta</taxon>
        <taxon>Spermatophyta</taxon>
        <taxon>Magnoliopsida</taxon>
        <taxon>eudicotyledons</taxon>
        <taxon>Gunneridae</taxon>
        <taxon>Pentapetalae</taxon>
        <taxon>rosids</taxon>
        <taxon>fabids</taxon>
        <taxon>Malpighiales</taxon>
        <taxon>Rhizophoraceae</taxon>
        <taxon>Rhizophora</taxon>
    </lineage>
</organism>
<dbReference type="AlphaFoldDB" id="A0A2P2L5S0"/>
<protein>
    <submittedName>
        <fullName evidence="2">Uncharacterized protein MANES_04G165400</fullName>
    </submittedName>
</protein>
<proteinExistence type="predicted"/>
<name>A0A2P2L5S0_RHIMU</name>
<dbReference type="GO" id="GO:0007623">
    <property type="term" value="P:circadian rhythm"/>
    <property type="evidence" value="ECO:0007669"/>
    <property type="project" value="InterPro"/>
</dbReference>
<dbReference type="PANTHER" id="PTHR33334">
    <property type="entry name" value="PROTEIN LNK1"/>
    <property type="match status" value="1"/>
</dbReference>
<feature type="region of interest" description="Disordered" evidence="1">
    <location>
        <begin position="565"/>
        <end position="597"/>
    </location>
</feature>
<dbReference type="EMBL" id="GGEC01032816">
    <property type="protein sequence ID" value="MBX13300.1"/>
    <property type="molecule type" value="Transcribed_RNA"/>
</dbReference>